<dbReference type="InterPro" id="IPR053140">
    <property type="entry name" value="GDSL_Rv0518-like"/>
</dbReference>
<feature type="region of interest" description="Disordered" evidence="1">
    <location>
        <begin position="257"/>
        <end position="282"/>
    </location>
</feature>
<protein>
    <submittedName>
        <fullName evidence="3">SGNH/GDSL hydrolase family protein</fullName>
        <ecNumber evidence="3">3.1.-.-</ecNumber>
    </submittedName>
</protein>
<organism evidence="3 4">
    <name type="scientific">Leifsonia williamsii</name>
    <dbReference type="NCBI Taxonomy" id="3035919"/>
    <lineage>
        <taxon>Bacteria</taxon>
        <taxon>Bacillati</taxon>
        <taxon>Actinomycetota</taxon>
        <taxon>Actinomycetes</taxon>
        <taxon>Micrococcales</taxon>
        <taxon>Microbacteriaceae</taxon>
        <taxon>Leifsonia</taxon>
    </lineage>
</organism>
<keyword evidence="4" id="KW-1185">Reference proteome</keyword>
<evidence type="ECO:0000313" key="4">
    <source>
        <dbReference type="Proteomes" id="UP001174208"/>
    </source>
</evidence>
<dbReference type="Proteomes" id="UP001174208">
    <property type="component" value="Unassembled WGS sequence"/>
</dbReference>
<evidence type="ECO:0000259" key="2">
    <source>
        <dbReference type="Pfam" id="PF13472"/>
    </source>
</evidence>
<dbReference type="SUPFAM" id="SSF52266">
    <property type="entry name" value="SGNH hydrolase"/>
    <property type="match status" value="1"/>
</dbReference>
<comment type="caution">
    <text evidence="3">The sequence shown here is derived from an EMBL/GenBank/DDBJ whole genome shotgun (WGS) entry which is preliminary data.</text>
</comment>
<dbReference type="CDD" id="cd01832">
    <property type="entry name" value="SGNH_hydrolase_like_1"/>
    <property type="match status" value="1"/>
</dbReference>
<evidence type="ECO:0000313" key="3">
    <source>
        <dbReference type="EMBL" id="MDN4615091.1"/>
    </source>
</evidence>
<reference evidence="3" key="1">
    <citation type="submission" date="2023-06" db="EMBL/GenBank/DDBJ databases">
        <title>MT1 and MT2 Draft Genomes of Novel Species.</title>
        <authorList>
            <person name="Venkateswaran K."/>
        </authorList>
    </citation>
    <scope>NUCLEOTIDE SEQUENCE</scope>
    <source>
        <strain evidence="3">F6_8S_P_1B</strain>
    </source>
</reference>
<keyword evidence="3" id="KW-0378">Hydrolase</keyword>
<feature type="region of interest" description="Disordered" evidence="1">
    <location>
        <begin position="209"/>
        <end position="228"/>
    </location>
</feature>
<feature type="compositionally biased region" description="Gly residues" evidence="1">
    <location>
        <begin position="270"/>
        <end position="282"/>
    </location>
</feature>
<feature type="domain" description="SGNH hydrolase-type esterase" evidence="2">
    <location>
        <begin position="11"/>
        <end position="189"/>
    </location>
</feature>
<dbReference type="Gene3D" id="3.40.50.1110">
    <property type="entry name" value="SGNH hydrolase"/>
    <property type="match status" value="1"/>
</dbReference>
<dbReference type="EMBL" id="JAROCF010000001">
    <property type="protein sequence ID" value="MDN4615091.1"/>
    <property type="molecule type" value="Genomic_DNA"/>
</dbReference>
<dbReference type="EC" id="3.1.-.-" evidence="3"/>
<gene>
    <name evidence="3" type="ORF">P5G50_11585</name>
</gene>
<dbReference type="InterPro" id="IPR036514">
    <property type="entry name" value="SGNH_hydro_sf"/>
</dbReference>
<accession>A0ABT8KE70</accession>
<name>A0ABT8KE70_9MICO</name>
<dbReference type="Pfam" id="PF13472">
    <property type="entry name" value="Lipase_GDSL_2"/>
    <property type="match status" value="1"/>
</dbReference>
<dbReference type="PANTHER" id="PTHR43784:SF2">
    <property type="entry name" value="GDSL-LIKE LIPASE_ACYLHYDROLASE, PUTATIVE (AFU_ORTHOLOGUE AFUA_2G00820)-RELATED"/>
    <property type="match status" value="1"/>
</dbReference>
<dbReference type="InterPro" id="IPR013830">
    <property type="entry name" value="SGNH_hydro"/>
</dbReference>
<sequence length="282" mass="29736">MSRTTFTRYVALGDSITEGLCDAAPARPGGWLGWADRLAAILDGDAGLAGGTLEFANLAVRGRRVADVVDDQIPHALTLGPDLVSVLIGGNDLMSPSADPDQLAARLEAGVGALRRSGATVLLANLFDPQFAFFLKPFRGRAAVFNANIWSIARDHQATVLDVWGVREFRDPGMWAADRVHLSARGHRLLASHAAHTLGVPYAEVTSAATGTAASPAPVPPHDDDRDEPDLPLGAWLRLHALPWVARRLRHISLGDGMGPKLPQPLPVGGRAGAPGAVGGRH</sequence>
<keyword evidence="3" id="KW-0238">DNA-binding</keyword>
<dbReference type="RefSeq" id="WP_301208826.1">
    <property type="nucleotide sequence ID" value="NZ_JAROCF010000001.1"/>
</dbReference>
<proteinExistence type="predicted"/>
<dbReference type="GO" id="GO:0016787">
    <property type="term" value="F:hydrolase activity"/>
    <property type="evidence" value="ECO:0007669"/>
    <property type="project" value="UniProtKB-KW"/>
</dbReference>
<dbReference type="PANTHER" id="PTHR43784">
    <property type="entry name" value="GDSL-LIKE LIPASE/ACYLHYDROLASE, PUTATIVE (AFU_ORTHOLOGUE AFUA_2G00820)-RELATED"/>
    <property type="match status" value="1"/>
</dbReference>
<dbReference type="GO" id="GO:0003677">
    <property type="term" value="F:DNA binding"/>
    <property type="evidence" value="ECO:0007669"/>
    <property type="project" value="UniProtKB-KW"/>
</dbReference>
<evidence type="ECO:0000256" key="1">
    <source>
        <dbReference type="SAM" id="MobiDB-lite"/>
    </source>
</evidence>